<evidence type="ECO:0000256" key="3">
    <source>
        <dbReference type="SAM" id="MobiDB-lite"/>
    </source>
</evidence>
<keyword evidence="1 2" id="KW-0175">Coiled coil</keyword>
<proteinExistence type="predicted"/>
<feature type="compositionally biased region" description="Basic and acidic residues" evidence="3">
    <location>
        <begin position="492"/>
        <end position="507"/>
    </location>
</feature>
<evidence type="ECO:0000256" key="1">
    <source>
        <dbReference type="ARBA" id="ARBA00023054"/>
    </source>
</evidence>
<reference evidence="5" key="1">
    <citation type="submission" date="2013-10" db="EMBL/GenBank/DDBJ databases">
        <title>Genomic analysis of the causative agents of coccidiosis in chickens.</title>
        <authorList>
            <person name="Reid A.J."/>
            <person name="Blake D."/>
            <person name="Billington K."/>
            <person name="Browne H."/>
            <person name="Dunn M."/>
            <person name="Hung S."/>
            <person name="Kawahara F."/>
            <person name="Miranda-Saavedra D."/>
            <person name="Mourier T."/>
            <person name="Nagra H."/>
            <person name="Otto T.D."/>
            <person name="Rawlings N."/>
            <person name="Sanchez A."/>
            <person name="Sanders M."/>
            <person name="Subramaniam C."/>
            <person name="Tay Y."/>
            <person name="Dear P."/>
            <person name="Doerig C."/>
            <person name="Gruber A."/>
            <person name="Parkinson J."/>
            <person name="Shirley M."/>
            <person name="Wan K.L."/>
            <person name="Berriman M."/>
            <person name="Tomley F."/>
            <person name="Pain A."/>
        </authorList>
    </citation>
    <scope>NUCLEOTIDE SEQUENCE [LARGE SCALE GENOMIC DNA]</scope>
    <source>
        <strain evidence="5">Houghton</strain>
    </source>
</reference>
<feature type="domain" description="Trichohyalin-plectin-homology" evidence="4">
    <location>
        <begin position="130"/>
        <end position="469"/>
    </location>
</feature>
<evidence type="ECO:0000259" key="4">
    <source>
        <dbReference type="Pfam" id="PF13868"/>
    </source>
</evidence>
<feature type="region of interest" description="Disordered" evidence="3">
    <location>
        <begin position="355"/>
        <end position="447"/>
    </location>
</feature>
<gene>
    <name evidence="5" type="ORF">EPH_0003030</name>
</gene>
<accession>U6G561</accession>
<feature type="compositionally biased region" description="Basic and acidic residues" evidence="3">
    <location>
        <begin position="355"/>
        <end position="385"/>
    </location>
</feature>
<keyword evidence="6" id="KW-1185">Reference proteome</keyword>
<name>U6G561_9EIME</name>
<dbReference type="OrthoDB" id="347897at2759"/>
<feature type="region of interest" description="Disordered" evidence="3">
    <location>
        <begin position="224"/>
        <end position="250"/>
    </location>
</feature>
<reference evidence="5" key="2">
    <citation type="submission" date="2013-10" db="EMBL/GenBank/DDBJ databases">
        <authorList>
            <person name="Aslett M."/>
        </authorList>
    </citation>
    <scope>NUCLEOTIDE SEQUENCE [LARGE SCALE GENOMIC DNA]</scope>
    <source>
        <strain evidence="5">Houghton</strain>
    </source>
</reference>
<protein>
    <recommendedName>
        <fullName evidence="4">Trichohyalin-plectin-homology domain-containing protein</fullName>
    </recommendedName>
</protein>
<feature type="compositionally biased region" description="Basic and acidic residues" evidence="3">
    <location>
        <begin position="401"/>
        <end position="447"/>
    </location>
</feature>
<dbReference type="PANTHER" id="PTHR28663:SF1">
    <property type="entry name" value="CILIA- AND FLAGELLA- ASSOCIATED PROTEIN 210"/>
    <property type="match status" value="1"/>
</dbReference>
<dbReference type="InterPro" id="IPR043597">
    <property type="entry name" value="TPH_dom"/>
</dbReference>
<dbReference type="Proteomes" id="UP000018201">
    <property type="component" value="Unassembled WGS sequence"/>
</dbReference>
<feature type="region of interest" description="Disordered" evidence="3">
    <location>
        <begin position="484"/>
        <end position="514"/>
    </location>
</feature>
<feature type="coiled-coil region" evidence="2">
    <location>
        <begin position="51"/>
        <end position="122"/>
    </location>
</feature>
<dbReference type="Pfam" id="PF13868">
    <property type="entry name" value="TPH"/>
    <property type="match status" value="1"/>
</dbReference>
<dbReference type="VEuPathDB" id="ToxoDB:EPH_0003030"/>
<evidence type="ECO:0000313" key="5">
    <source>
        <dbReference type="EMBL" id="CDI74627.1"/>
    </source>
</evidence>
<feature type="compositionally biased region" description="Low complexity" evidence="3">
    <location>
        <begin position="387"/>
        <end position="399"/>
    </location>
</feature>
<evidence type="ECO:0000256" key="2">
    <source>
        <dbReference type="SAM" id="Coils"/>
    </source>
</evidence>
<dbReference type="AlphaFoldDB" id="U6G561"/>
<sequence>MKGAVFHRACGSLGEGRLKACSQTRSGVTLLESELKQIEAIASGLPADEDSERQNELKRMAEKQKEAAERVSGWQNLLCNARQRRLLERQLEQRRKEEELLMQDKEEEMRRQQLEEALIERARAVTLGRDERVRAFIRAQMIADTVAGQREQLRWAEEKRSMEQLRQHDLSREQQDMCRRLAEREQREKHAQQAKAMQAQAFLRQQINEIAHRKKQESEKLAVEAEAAKRQLEEEQQTEREAEKAKQEESKRLYRELVRANEELQERRKAAEIQKKAEEALAFACAAKLHQRETMIRQRKEELRAWALERSERLTAQGAKALAAAQAEEARHQEIQAERFEADAKKAEEAEQLRRVDMQLQLKESRDNQIEEKRREKERKMRDDSAYAESLSRAAIAAQAEEERKLQEQRHKLWKVGEDQKRQARERQESKKQQKEQALEEDRKADEKLREADLKLQRFAEQGIAAAKAVGAEWRILEKAKNRLLHQSSIESHPRSKDADGGTETRRSPVLSIA</sequence>
<dbReference type="EMBL" id="HG690459">
    <property type="protein sequence ID" value="CDI74627.1"/>
    <property type="molecule type" value="Genomic_DNA"/>
</dbReference>
<evidence type="ECO:0000313" key="6">
    <source>
        <dbReference type="Proteomes" id="UP000018201"/>
    </source>
</evidence>
<organism evidence="5 6">
    <name type="scientific">Eimeria praecox</name>
    <dbReference type="NCBI Taxonomy" id="51316"/>
    <lineage>
        <taxon>Eukaryota</taxon>
        <taxon>Sar</taxon>
        <taxon>Alveolata</taxon>
        <taxon>Apicomplexa</taxon>
        <taxon>Conoidasida</taxon>
        <taxon>Coccidia</taxon>
        <taxon>Eucoccidiorida</taxon>
        <taxon>Eimeriorina</taxon>
        <taxon>Eimeriidae</taxon>
        <taxon>Eimeria</taxon>
    </lineage>
</organism>
<dbReference type="InterPro" id="IPR039986">
    <property type="entry name" value="CFAP210"/>
</dbReference>
<dbReference type="PANTHER" id="PTHR28663">
    <property type="entry name" value="COILED-COIL DOMAIN-CONTAINING PROTEIN 173"/>
    <property type="match status" value="1"/>
</dbReference>